<keyword evidence="3 6" id="KW-0963">Cytoplasm</keyword>
<comment type="caution">
    <text evidence="7">The sequence shown here is derived from an EMBL/GenBank/DDBJ whole genome shotgun (WGS) entry which is preliminary data.</text>
</comment>
<keyword evidence="5 6" id="KW-0206">Cytoskeleton</keyword>
<evidence type="ECO:0000313" key="7">
    <source>
        <dbReference type="EMBL" id="CAH0366380.1"/>
    </source>
</evidence>
<keyword evidence="8" id="KW-1185">Reference proteome</keyword>
<dbReference type="GO" id="GO:0005200">
    <property type="term" value="F:structural constituent of cytoskeleton"/>
    <property type="evidence" value="ECO:0007669"/>
    <property type="project" value="TreeGrafter"/>
</dbReference>
<dbReference type="AlphaFoldDB" id="A0A8J2S8U6"/>
<evidence type="ECO:0000313" key="8">
    <source>
        <dbReference type="Proteomes" id="UP000789595"/>
    </source>
</evidence>
<dbReference type="SUPFAM" id="SSF69645">
    <property type="entry name" value="Arp2/3 complex subunits"/>
    <property type="match status" value="2"/>
</dbReference>
<name>A0A8J2S8U6_9STRA</name>
<evidence type="ECO:0000256" key="1">
    <source>
        <dbReference type="ARBA" id="ARBA00004245"/>
    </source>
</evidence>
<dbReference type="OrthoDB" id="148331at2759"/>
<proteinExistence type="inferred from homology"/>
<dbReference type="GO" id="GO:0030041">
    <property type="term" value="P:actin filament polymerization"/>
    <property type="evidence" value="ECO:0007669"/>
    <property type="project" value="InterPro"/>
</dbReference>
<sequence>MASQMLKLEPQSAILEEALGARLIDGKREPCEVSCADFDDALFKLVVLPGQESVLTLHAKLPCYDTLLEHGGARCLETTFAGLVTQPENGYDVALSVNADECAAPTETLRKLARIKRHLVGAPFEAAFEALVNGTARDLPVARLPWRRGESAYIVAGNDPASRDSWDRVTVIFAVDFREETDKAYARVFLQQFQERARALGGAPPCVFSEGSRPPREIQSVGAESPTIAGYVSFVIFRSHVATPQKLEKTCDLLVGFRNYVHFHIKAAKTNMHMRMRRKVASWIQVVNRAVLTSDKPREMKTAGGKTFTRK</sequence>
<dbReference type="GO" id="GO:0051015">
    <property type="term" value="F:actin filament binding"/>
    <property type="evidence" value="ECO:0007669"/>
    <property type="project" value="TreeGrafter"/>
</dbReference>
<dbReference type="PANTHER" id="PTHR12058:SF0">
    <property type="entry name" value="ACTIN-RELATED PROTEIN 2_3 COMPLEX SUBUNIT 2"/>
    <property type="match status" value="1"/>
</dbReference>
<keyword evidence="4 6" id="KW-0009">Actin-binding</keyword>
<evidence type="ECO:0000256" key="5">
    <source>
        <dbReference type="ARBA" id="ARBA00023212"/>
    </source>
</evidence>
<comment type="subcellular location">
    <subcellularLocation>
        <location evidence="1 6">Cytoplasm</location>
        <location evidence="1 6">Cytoskeleton</location>
    </subcellularLocation>
</comment>
<dbReference type="GO" id="GO:0034314">
    <property type="term" value="P:Arp2/3 complex-mediated actin nucleation"/>
    <property type="evidence" value="ECO:0007669"/>
    <property type="project" value="InterPro"/>
</dbReference>
<organism evidence="7 8">
    <name type="scientific">Pelagomonas calceolata</name>
    <dbReference type="NCBI Taxonomy" id="35677"/>
    <lineage>
        <taxon>Eukaryota</taxon>
        <taxon>Sar</taxon>
        <taxon>Stramenopiles</taxon>
        <taxon>Ochrophyta</taxon>
        <taxon>Pelagophyceae</taxon>
        <taxon>Pelagomonadales</taxon>
        <taxon>Pelagomonadaceae</taxon>
        <taxon>Pelagomonas</taxon>
    </lineage>
</organism>
<evidence type="ECO:0000256" key="4">
    <source>
        <dbReference type="ARBA" id="ARBA00023203"/>
    </source>
</evidence>
<dbReference type="Gene3D" id="3.30.1460.20">
    <property type="match status" value="2"/>
</dbReference>
<accession>A0A8J2S8U6</accession>
<comment type="similarity">
    <text evidence="2 6">Belongs to the ARPC2 family.</text>
</comment>
<protein>
    <recommendedName>
        <fullName evidence="6">Arp2/3 complex 34 kDa subunit</fullName>
    </recommendedName>
</protein>
<comment type="subunit">
    <text evidence="6">Component of the Arp2/3 complex.</text>
</comment>
<gene>
    <name evidence="7" type="ORF">PECAL_1P28720</name>
</gene>
<dbReference type="GO" id="GO:0005885">
    <property type="term" value="C:Arp2/3 protein complex"/>
    <property type="evidence" value="ECO:0007669"/>
    <property type="project" value="InterPro"/>
</dbReference>
<dbReference type="Proteomes" id="UP000789595">
    <property type="component" value="Unassembled WGS sequence"/>
</dbReference>
<dbReference type="PANTHER" id="PTHR12058">
    <property type="entry name" value="ARP2/3 COMPLEX 34 KDA SUBUNIT"/>
    <property type="match status" value="1"/>
</dbReference>
<dbReference type="EMBL" id="CAKKNE010000001">
    <property type="protein sequence ID" value="CAH0366380.1"/>
    <property type="molecule type" value="Genomic_DNA"/>
</dbReference>
<dbReference type="Pfam" id="PF04045">
    <property type="entry name" value="P34-Arc"/>
    <property type="match status" value="1"/>
</dbReference>
<evidence type="ECO:0000256" key="2">
    <source>
        <dbReference type="ARBA" id="ARBA00007192"/>
    </source>
</evidence>
<evidence type="ECO:0000256" key="3">
    <source>
        <dbReference type="ARBA" id="ARBA00022490"/>
    </source>
</evidence>
<reference evidence="7" key="1">
    <citation type="submission" date="2021-11" db="EMBL/GenBank/DDBJ databases">
        <authorList>
            <consortium name="Genoscope - CEA"/>
            <person name="William W."/>
        </authorList>
    </citation>
    <scope>NUCLEOTIDE SEQUENCE</scope>
</reference>
<evidence type="ECO:0000256" key="6">
    <source>
        <dbReference type="RuleBase" id="RU364015"/>
    </source>
</evidence>
<comment type="function">
    <text evidence="6">Functions as actin-binding component of the Arp2/3 complex which is involved in regulation of actin polymerization and together with an activating nucleation-promoting factor (NPF) mediates the formation of branched actin networks.</text>
</comment>
<dbReference type="InterPro" id="IPR007188">
    <property type="entry name" value="ARPC2"/>
</dbReference>
<dbReference type="InterPro" id="IPR034666">
    <property type="entry name" value="ARPC2/4"/>
</dbReference>